<organism evidence="11 12">
    <name type="scientific">Longispora fulva</name>
    <dbReference type="NCBI Taxonomy" id="619741"/>
    <lineage>
        <taxon>Bacteria</taxon>
        <taxon>Bacillati</taxon>
        <taxon>Actinomycetota</taxon>
        <taxon>Actinomycetes</taxon>
        <taxon>Micromonosporales</taxon>
        <taxon>Micromonosporaceae</taxon>
        <taxon>Longispora</taxon>
    </lineage>
</organism>
<dbReference type="GO" id="GO:0005524">
    <property type="term" value="F:ATP binding"/>
    <property type="evidence" value="ECO:0007669"/>
    <property type="project" value="UniProtKB-KW"/>
</dbReference>
<dbReference type="RefSeq" id="WP_233472440.1">
    <property type="nucleotide sequence ID" value="NZ_BONS01000002.1"/>
</dbReference>
<feature type="transmembrane region" description="Helical" evidence="9">
    <location>
        <begin position="41"/>
        <end position="58"/>
    </location>
</feature>
<dbReference type="EC" id="2.7.13.3" evidence="2"/>
<sequence>MTDADRPPPHPGPVPTGLSTAALGAVVALAYWGLPRHLPMAVDAVVAVLSVALVPVVLRRPLSAGIALAGLVLLSPVATAPATFAALYAGRWRRLPVAVAVAAAGVLGHAGQGWWRPTPGLSYGWWLLLMTLAYGALIGWGALARARAELLASLRDRALRAEAEQGRRVAEARVAERTRIAREMHDVLAHRLSLVAAYAGALEYRPDAPPERLAAAAGVVREAVHQALDELREVVTLLRADDDADTDRPVPGLVDIPDLVGESRAAGVTVRLDDRVDPAGDLPAAVGRTAYRVVQEALTNARRHAPGQPVTVTLDGARGTGLVIEVRNPLAEARHSAPGSGLTGLAERVALTGGRLDHRVRDGQFLLRAELPWPRP</sequence>
<keyword evidence="4" id="KW-0808">Transferase</keyword>
<dbReference type="GO" id="GO:0046983">
    <property type="term" value="F:protein dimerization activity"/>
    <property type="evidence" value="ECO:0007669"/>
    <property type="project" value="InterPro"/>
</dbReference>
<evidence type="ECO:0000256" key="5">
    <source>
        <dbReference type="ARBA" id="ARBA00022741"/>
    </source>
</evidence>
<proteinExistence type="predicted"/>
<evidence type="ECO:0000256" key="6">
    <source>
        <dbReference type="ARBA" id="ARBA00022777"/>
    </source>
</evidence>
<evidence type="ECO:0000256" key="4">
    <source>
        <dbReference type="ARBA" id="ARBA00022679"/>
    </source>
</evidence>
<dbReference type="GO" id="GO:0016020">
    <property type="term" value="C:membrane"/>
    <property type="evidence" value="ECO:0007669"/>
    <property type="project" value="InterPro"/>
</dbReference>
<evidence type="ECO:0000259" key="10">
    <source>
        <dbReference type="Pfam" id="PF07730"/>
    </source>
</evidence>
<dbReference type="GO" id="GO:0000155">
    <property type="term" value="F:phosphorelay sensor kinase activity"/>
    <property type="evidence" value="ECO:0007669"/>
    <property type="project" value="InterPro"/>
</dbReference>
<gene>
    <name evidence="11" type="ORF">IW245_001826</name>
</gene>
<dbReference type="Pfam" id="PF07730">
    <property type="entry name" value="HisKA_3"/>
    <property type="match status" value="1"/>
</dbReference>
<accession>A0A8J7KVS0</accession>
<dbReference type="Proteomes" id="UP000622552">
    <property type="component" value="Unassembled WGS sequence"/>
</dbReference>
<feature type="transmembrane region" description="Helical" evidence="9">
    <location>
        <begin position="64"/>
        <end position="88"/>
    </location>
</feature>
<keyword evidence="8" id="KW-0902">Two-component regulatory system</keyword>
<dbReference type="InterPro" id="IPR036890">
    <property type="entry name" value="HATPase_C_sf"/>
</dbReference>
<name>A0A8J7KVS0_9ACTN</name>
<keyword evidence="6 11" id="KW-0418">Kinase</keyword>
<feature type="domain" description="Signal transduction histidine kinase subgroup 3 dimerisation and phosphoacceptor" evidence="10">
    <location>
        <begin position="176"/>
        <end position="242"/>
    </location>
</feature>
<comment type="caution">
    <text evidence="11">The sequence shown here is derived from an EMBL/GenBank/DDBJ whole genome shotgun (WGS) entry which is preliminary data.</text>
</comment>
<evidence type="ECO:0000256" key="7">
    <source>
        <dbReference type="ARBA" id="ARBA00022840"/>
    </source>
</evidence>
<dbReference type="AlphaFoldDB" id="A0A8J7KVS0"/>
<reference evidence="11" key="1">
    <citation type="submission" date="2020-11" db="EMBL/GenBank/DDBJ databases">
        <title>Sequencing the genomes of 1000 actinobacteria strains.</title>
        <authorList>
            <person name="Klenk H.-P."/>
        </authorList>
    </citation>
    <scope>NUCLEOTIDE SEQUENCE</scope>
    <source>
        <strain evidence="11">DSM 45356</strain>
    </source>
</reference>
<dbReference type="SUPFAM" id="SSF55874">
    <property type="entry name" value="ATPase domain of HSP90 chaperone/DNA topoisomerase II/histidine kinase"/>
    <property type="match status" value="1"/>
</dbReference>
<evidence type="ECO:0000313" key="12">
    <source>
        <dbReference type="Proteomes" id="UP000622552"/>
    </source>
</evidence>
<feature type="transmembrane region" description="Helical" evidence="9">
    <location>
        <begin position="95"/>
        <end position="111"/>
    </location>
</feature>
<dbReference type="InterPro" id="IPR050482">
    <property type="entry name" value="Sensor_HK_TwoCompSys"/>
</dbReference>
<dbReference type="PANTHER" id="PTHR24421:SF10">
    <property type="entry name" value="NITRATE_NITRITE SENSOR PROTEIN NARQ"/>
    <property type="match status" value="1"/>
</dbReference>
<keyword evidence="12" id="KW-1185">Reference proteome</keyword>
<feature type="transmembrane region" description="Helical" evidence="9">
    <location>
        <begin position="123"/>
        <end position="143"/>
    </location>
</feature>
<evidence type="ECO:0000256" key="3">
    <source>
        <dbReference type="ARBA" id="ARBA00022553"/>
    </source>
</evidence>
<comment type="catalytic activity">
    <reaction evidence="1">
        <text>ATP + protein L-histidine = ADP + protein N-phospho-L-histidine.</text>
        <dbReference type="EC" id="2.7.13.3"/>
    </reaction>
</comment>
<keyword evidence="9" id="KW-1133">Transmembrane helix</keyword>
<evidence type="ECO:0000256" key="9">
    <source>
        <dbReference type="SAM" id="Phobius"/>
    </source>
</evidence>
<dbReference type="EMBL" id="JADOUF010000001">
    <property type="protein sequence ID" value="MBG6135632.1"/>
    <property type="molecule type" value="Genomic_DNA"/>
</dbReference>
<dbReference type="Gene3D" id="1.20.5.1930">
    <property type="match status" value="1"/>
</dbReference>
<feature type="transmembrane region" description="Helical" evidence="9">
    <location>
        <begin position="12"/>
        <end position="34"/>
    </location>
</feature>
<evidence type="ECO:0000313" key="11">
    <source>
        <dbReference type="EMBL" id="MBG6135632.1"/>
    </source>
</evidence>
<evidence type="ECO:0000256" key="8">
    <source>
        <dbReference type="ARBA" id="ARBA00023012"/>
    </source>
</evidence>
<protein>
    <recommendedName>
        <fullName evidence="2">histidine kinase</fullName>
        <ecNumber evidence="2">2.7.13.3</ecNumber>
    </recommendedName>
</protein>
<keyword evidence="3" id="KW-0597">Phosphoprotein</keyword>
<keyword evidence="9" id="KW-0472">Membrane</keyword>
<dbReference type="InterPro" id="IPR011712">
    <property type="entry name" value="Sig_transdc_His_kin_sub3_dim/P"/>
</dbReference>
<evidence type="ECO:0000256" key="2">
    <source>
        <dbReference type="ARBA" id="ARBA00012438"/>
    </source>
</evidence>
<keyword evidence="7" id="KW-0067">ATP-binding</keyword>
<dbReference type="CDD" id="cd16917">
    <property type="entry name" value="HATPase_UhpB-NarQ-NarX-like"/>
    <property type="match status" value="1"/>
</dbReference>
<keyword evidence="9" id="KW-0812">Transmembrane</keyword>
<evidence type="ECO:0000256" key="1">
    <source>
        <dbReference type="ARBA" id="ARBA00000085"/>
    </source>
</evidence>
<keyword evidence="5" id="KW-0547">Nucleotide-binding</keyword>
<dbReference type="PANTHER" id="PTHR24421">
    <property type="entry name" value="NITRATE/NITRITE SENSOR PROTEIN NARX-RELATED"/>
    <property type="match status" value="1"/>
</dbReference>
<dbReference type="Gene3D" id="3.30.565.10">
    <property type="entry name" value="Histidine kinase-like ATPase, C-terminal domain"/>
    <property type="match status" value="1"/>
</dbReference>